<geneLocation type="plasmid" evidence="1">
    <name>pNGTCDC08107</name>
</geneLocation>
<protein>
    <submittedName>
        <fullName evidence="1">TrbH</fullName>
    </submittedName>
</protein>
<accession>A0A171IPU1</accession>
<proteinExistence type="predicted"/>
<dbReference type="EMBL" id="CP002441">
    <property type="protein sequence ID" value="ADV09156.1"/>
    <property type="molecule type" value="Genomic_DNA"/>
</dbReference>
<dbReference type="PROSITE" id="PS51257">
    <property type="entry name" value="PROKAR_LIPOPROTEIN"/>
    <property type="match status" value="1"/>
</dbReference>
<name>A0A171IPU1_NEIGO</name>
<sequence length="136" mass="14877">MKSNVLFVALALAVGGCATGQYGSFVRSDAVSASVTQDVVEKLQEEFPAANTVFFLNRSKSDTFGTQLNQALREKGFATTAQQGENEKSLNYVLDQVDSDIYRVMIYIDGTPYSRAYRQTENGAVVPTGSWTKRGD</sequence>
<dbReference type="AlphaFoldDB" id="A0A171IPU1"/>
<gene>
    <name evidence="1" type="ORF">NGTW08_p0026</name>
</gene>
<organism evidence="1">
    <name type="scientific">Neisseria gonorrhoeae TCDC-NG08107</name>
    <dbReference type="NCBI Taxonomy" id="940296"/>
    <lineage>
        <taxon>Bacteria</taxon>
        <taxon>Pseudomonadati</taxon>
        <taxon>Pseudomonadota</taxon>
        <taxon>Betaproteobacteria</taxon>
        <taxon>Neisseriales</taxon>
        <taxon>Neisseriaceae</taxon>
        <taxon>Neisseria</taxon>
    </lineage>
</organism>
<dbReference type="BioCyc" id="NGON940296:GLHN-2235-MONOMER"/>
<evidence type="ECO:0000313" key="1">
    <source>
        <dbReference type="EMBL" id="ADV09156.1"/>
    </source>
</evidence>
<reference evidence="1" key="1">
    <citation type="submission" date="2010-12" db="EMBL/GenBank/DDBJ databases">
        <authorList>
            <person name="Wang C.B."/>
            <person name="He X.J."/>
        </authorList>
    </citation>
    <scope>NUCLEOTIDE SEQUENCE</scope>
    <source>
        <strain evidence="1">TCDC-NG08107</strain>
        <plasmid evidence="1">pNGTCDC08107</plasmid>
    </source>
</reference>
<reference evidence="1" key="2">
    <citation type="journal article" date="2011" name="J. Bacteriol.">
        <title>Draft genome sequence of a dominant, multidrug-resistant Neisseria gonorrhoeae strain, TCDC-NG08107, from a sexual group at high risk of acquiring human immunodeficiency virus infection and syphilis.</title>
        <authorList>
            <person name="Chen C.C."/>
            <person name="Hsia K.C."/>
            <person name="Huang C.T."/>
            <person name="Wong W.W."/>
            <person name="Yen M.Y."/>
            <person name="Li L.H."/>
            <person name="Lin K.Y."/>
            <person name="Chen K.W."/>
            <person name="Li S.Y."/>
        </authorList>
    </citation>
    <scope>NUCLEOTIDE SEQUENCE</scope>
    <source>
        <strain evidence="1">TCDC-NG08107</strain>
        <plasmid evidence="1">pNGTCDC08107</plasmid>
    </source>
</reference>
<dbReference type="NCBIfam" id="NF010457">
    <property type="entry name" value="PRK13883.1-4"/>
    <property type="match status" value="1"/>
</dbReference>
<keyword evidence="1" id="KW-0614">Plasmid</keyword>